<evidence type="ECO:0000256" key="1">
    <source>
        <dbReference type="SAM" id="SignalP"/>
    </source>
</evidence>
<keyword evidence="3" id="KW-1185">Reference proteome</keyword>
<protein>
    <recommendedName>
        <fullName evidence="4">LPS export ABC transporter protein LptC</fullName>
    </recommendedName>
</protein>
<proteinExistence type="predicted"/>
<dbReference type="OrthoDB" id="9812080at2"/>
<comment type="caution">
    <text evidence="2">The sequence shown here is derived from an EMBL/GenBank/DDBJ whole genome shotgun (WGS) entry which is preliminary data.</text>
</comment>
<organism evidence="2 3">
    <name type="scientific">Pedobacter frigiditerrae</name>
    <dbReference type="NCBI Taxonomy" id="2530452"/>
    <lineage>
        <taxon>Bacteria</taxon>
        <taxon>Pseudomonadati</taxon>
        <taxon>Bacteroidota</taxon>
        <taxon>Sphingobacteriia</taxon>
        <taxon>Sphingobacteriales</taxon>
        <taxon>Sphingobacteriaceae</taxon>
        <taxon>Pedobacter</taxon>
    </lineage>
</organism>
<gene>
    <name evidence="2" type="ORF">EZ428_05000</name>
</gene>
<dbReference type="EMBL" id="SJSK01000001">
    <property type="protein sequence ID" value="TCC94138.1"/>
    <property type="molecule type" value="Genomic_DNA"/>
</dbReference>
<evidence type="ECO:0000313" key="2">
    <source>
        <dbReference type="EMBL" id="TCC94138.1"/>
    </source>
</evidence>
<feature type="chain" id="PRO_5020960809" description="LPS export ABC transporter protein LptC" evidence="1">
    <location>
        <begin position="28"/>
        <end position="192"/>
    </location>
</feature>
<dbReference type="RefSeq" id="WP_131551999.1">
    <property type="nucleotide sequence ID" value="NZ_SJSK01000001.1"/>
</dbReference>
<accession>A0A4R0N2S0</accession>
<evidence type="ECO:0008006" key="4">
    <source>
        <dbReference type="Google" id="ProtNLM"/>
    </source>
</evidence>
<name>A0A4R0N2S0_9SPHI</name>
<evidence type="ECO:0000313" key="3">
    <source>
        <dbReference type="Proteomes" id="UP000292884"/>
    </source>
</evidence>
<dbReference type="Proteomes" id="UP000292884">
    <property type="component" value="Unassembled WGS sequence"/>
</dbReference>
<feature type="signal peptide" evidence="1">
    <location>
        <begin position="1"/>
        <end position="27"/>
    </location>
</feature>
<sequence length="192" mass="21206">MKASDIKSGLKLTFTIALLLVMSSCNDDDMKNVSAVSSKQITLSKDRTYGAEIIYSDSAKVKGKGYAPIYDKVVPSQGASYNEMPSGVKIEFFDEFLKTTGTIKSDYAINKETEKITIFRRNVIIVTDKITFTTEELTWDENKRMYFSPSGTVTTKDGNVLNGTEFSAPQDLSTYKIKDASGQGNVKGDLLQ</sequence>
<dbReference type="PROSITE" id="PS51257">
    <property type="entry name" value="PROKAR_LIPOPROTEIN"/>
    <property type="match status" value="1"/>
</dbReference>
<keyword evidence="1" id="KW-0732">Signal</keyword>
<dbReference type="AlphaFoldDB" id="A0A4R0N2S0"/>
<reference evidence="2 3" key="1">
    <citation type="submission" date="2019-02" db="EMBL/GenBank/DDBJ databases">
        <title>Pedobacter sp. RP-1-13 sp. nov., isolated from Arctic soil.</title>
        <authorList>
            <person name="Dahal R.H."/>
        </authorList>
    </citation>
    <scope>NUCLEOTIDE SEQUENCE [LARGE SCALE GENOMIC DNA]</scope>
    <source>
        <strain evidence="2 3">RP-1-13</strain>
    </source>
</reference>